<evidence type="ECO:0000256" key="10">
    <source>
        <dbReference type="ARBA" id="ARBA00024323"/>
    </source>
</evidence>
<feature type="region of interest" description="Disordered" evidence="13">
    <location>
        <begin position="213"/>
        <end position="234"/>
    </location>
</feature>
<evidence type="ECO:0000256" key="2">
    <source>
        <dbReference type="ARBA" id="ARBA00010524"/>
    </source>
</evidence>
<evidence type="ECO:0000313" key="15">
    <source>
        <dbReference type="EMBL" id="EJT81939.1"/>
    </source>
</evidence>
<evidence type="ECO:0000313" key="16">
    <source>
        <dbReference type="EnsemblFungi" id="EJT81939"/>
    </source>
</evidence>
<accession>J3NKX2</accession>
<comment type="catalytic activity">
    <reaction evidence="11">
        <text>1'-[1,2-diacyl-sn-glycero-3-phospho],3'-[1-acyl-sn-glycero-3-phospho]-glycerol + a 1,2-diacyl-sn-glycero-3-phosphocholine = a cardiolipin + a 1-acyl-sn-glycero-3-phosphocholine</text>
        <dbReference type="Rhea" id="RHEA:33731"/>
        <dbReference type="ChEBI" id="CHEBI:57643"/>
        <dbReference type="ChEBI" id="CHEBI:58168"/>
        <dbReference type="ChEBI" id="CHEBI:62237"/>
        <dbReference type="ChEBI" id="CHEBI:64743"/>
    </reaction>
    <physiologicalReaction direction="left-to-right" evidence="11">
        <dbReference type="Rhea" id="RHEA:33732"/>
    </physiologicalReaction>
    <physiologicalReaction direction="right-to-left" evidence="11">
        <dbReference type="Rhea" id="RHEA:33733"/>
    </physiologicalReaction>
</comment>
<dbReference type="GO" id="GO:0005741">
    <property type="term" value="C:mitochondrial outer membrane"/>
    <property type="evidence" value="ECO:0007669"/>
    <property type="project" value="UniProtKB-SubCell"/>
</dbReference>
<dbReference type="Pfam" id="PF01553">
    <property type="entry name" value="Acyltransferase"/>
    <property type="match status" value="1"/>
</dbReference>
<feature type="compositionally biased region" description="Low complexity" evidence="13">
    <location>
        <begin position="300"/>
        <end position="310"/>
    </location>
</feature>
<gene>
    <name evidence="16" type="primary">20342371</name>
    <name evidence="15" type="ORF">GGTG_01913</name>
</gene>
<dbReference type="GO" id="GO:0035965">
    <property type="term" value="P:cardiolipin acyl-chain remodeling"/>
    <property type="evidence" value="ECO:0007669"/>
    <property type="project" value="TreeGrafter"/>
</dbReference>
<feature type="domain" description="Phospholipid/glycerol acyltransferase" evidence="14">
    <location>
        <begin position="66"/>
        <end position="248"/>
    </location>
</feature>
<keyword evidence="9" id="KW-0012">Acyltransferase</keyword>
<dbReference type="STRING" id="644352.J3NKX2"/>
<keyword evidence="6" id="KW-0443">Lipid metabolism</keyword>
<dbReference type="InterPro" id="IPR002123">
    <property type="entry name" value="Plipid/glycerol_acylTrfase"/>
</dbReference>
<protein>
    <recommendedName>
        <fullName evidence="12">Tafazzin family protein</fullName>
    </recommendedName>
</protein>
<evidence type="ECO:0000256" key="7">
    <source>
        <dbReference type="ARBA" id="ARBA00023128"/>
    </source>
</evidence>
<dbReference type="EMBL" id="GL385395">
    <property type="protein sequence ID" value="EJT81939.1"/>
    <property type="molecule type" value="Genomic_DNA"/>
</dbReference>
<keyword evidence="17" id="KW-1185">Reference proteome</keyword>
<evidence type="ECO:0000256" key="13">
    <source>
        <dbReference type="SAM" id="MobiDB-lite"/>
    </source>
</evidence>
<evidence type="ECO:0000256" key="3">
    <source>
        <dbReference type="ARBA" id="ARBA00022679"/>
    </source>
</evidence>
<dbReference type="GeneID" id="20342371"/>
<dbReference type="SUPFAM" id="SSF69593">
    <property type="entry name" value="Glycerol-3-phosphate (1)-acyltransferase"/>
    <property type="match status" value="1"/>
</dbReference>
<evidence type="ECO:0000256" key="4">
    <source>
        <dbReference type="ARBA" id="ARBA00022787"/>
    </source>
</evidence>
<reference evidence="15" key="3">
    <citation type="submission" date="2010-09" db="EMBL/GenBank/DDBJ databases">
        <title>Annotation of Gaeumannomyces graminis var. tritici R3-111a-1.</title>
        <authorList>
            <consortium name="The Broad Institute Genome Sequencing Platform"/>
            <person name="Ma L.-J."/>
            <person name="Dead R."/>
            <person name="Young S.K."/>
            <person name="Zeng Q."/>
            <person name="Gargeya S."/>
            <person name="Fitzgerald M."/>
            <person name="Haas B."/>
            <person name="Abouelleil A."/>
            <person name="Alvarado L."/>
            <person name="Arachchi H.M."/>
            <person name="Berlin A."/>
            <person name="Brown A."/>
            <person name="Chapman S.B."/>
            <person name="Chen Z."/>
            <person name="Dunbar C."/>
            <person name="Freedman E."/>
            <person name="Gearin G."/>
            <person name="Gellesch M."/>
            <person name="Goldberg J."/>
            <person name="Griggs A."/>
            <person name="Gujja S."/>
            <person name="Heiman D."/>
            <person name="Howarth C."/>
            <person name="Larson L."/>
            <person name="Lui A."/>
            <person name="MacDonald P.J.P."/>
            <person name="Mehta T."/>
            <person name="Montmayeur A."/>
            <person name="Murphy C."/>
            <person name="Neiman D."/>
            <person name="Pearson M."/>
            <person name="Priest M."/>
            <person name="Roberts A."/>
            <person name="Saif S."/>
            <person name="Shea T."/>
            <person name="Shenoy N."/>
            <person name="Sisk P."/>
            <person name="Stolte C."/>
            <person name="Sykes S."/>
            <person name="Yandava C."/>
            <person name="Wortman J."/>
            <person name="Nusbaum C."/>
            <person name="Birren B."/>
        </authorList>
    </citation>
    <scope>NUCLEOTIDE SEQUENCE</scope>
    <source>
        <strain evidence="15">R3-111a-1</strain>
    </source>
</reference>
<evidence type="ECO:0000256" key="5">
    <source>
        <dbReference type="ARBA" id="ARBA00022792"/>
    </source>
</evidence>
<sequence length="395" mass="43403">MALTPAVPPQKPGLAWRAGSTMIMGLTGLLSKGFLYGLNDVEVIGMDRFLDLLESRREVDRRRRGLITVSNHTSVLDDPLIWGIIPLRYYFDAASLRWSLAAHDICFKNGLLTRFFQMGQTLPTYRFRHSPLGGPFQPTMTDAVRLLSDGRAPPAFLPSASATGPAAAATFRPWAPPHAWVHVFPEGCVHQQAERGMRYFKWGVARLMLETPGLDDGGPSSSSSSTSPPGSAAAAAAPNIVPMFIDGTDRIMAEDRGFPRFLPRVGRRVRVVFGEPLDAEVAFGDLRRRWRELVVAASCSSSSSSSSSSSPRLPRRDGDGETAPALTVDLEHSEEARAIRIEVARRLRDEVLKLRRSLGYPDEDPKFALAETWARDAGAGYNRKSNVDDSTVSQR</sequence>
<dbReference type="FunCoup" id="J3NKX2">
    <property type="interactions" value="101"/>
</dbReference>
<keyword evidence="7" id="KW-0496">Mitochondrion</keyword>
<evidence type="ECO:0000256" key="11">
    <source>
        <dbReference type="ARBA" id="ARBA00047906"/>
    </source>
</evidence>
<dbReference type="AlphaFoldDB" id="J3NKX2"/>
<evidence type="ECO:0000313" key="17">
    <source>
        <dbReference type="Proteomes" id="UP000006039"/>
    </source>
</evidence>
<reference evidence="15" key="2">
    <citation type="submission" date="2010-07" db="EMBL/GenBank/DDBJ databases">
        <authorList>
            <consortium name="The Broad Institute Genome Sequencing Platform"/>
            <consortium name="Broad Institute Genome Sequencing Center for Infectious Disease"/>
            <person name="Ma L.-J."/>
            <person name="Dead R."/>
            <person name="Young S."/>
            <person name="Zeng Q."/>
            <person name="Koehrsen M."/>
            <person name="Alvarado L."/>
            <person name="Berlin A."/>
            <person name="Chapman S.B."/>
            <person name="Chen Z."/>
            <person name="Freedman E."/>
            <person name="Gellesch M."/>
            <person name="Goldberg J."/>
            <person name="Griggs A."/>
            <person name="Gujja S."/>
            <person name="Heilman E.R."/>
            <person name="Heiman D."/>
            <person name="Hepburn T."/>
            <person name="Howarth C."/>
            <person name="Jen D."/>
            <person name="Larson L."/>
            <person name="Mehta T."/>
            <person name="Neiman D."/>
            <person name="Pearson M."/>
            <person name="Roberts A."/>
            <person name="Saif S."/>
            <person name="Shea T."/>
            <person name="Shenoy N."/>
            <person name="Sisk P."/>
            <person name="Stolte C."/>
            <person name="Sykes S."/>
            <person name="Walk T."/>
            <person name="White J."/>
            <person name="Yandava C."/>
            <person name="Haas B."/>
            <person name="Nusbaum C."/>
            <person name="Birren B."/>
        </authorList>
    </citation>
    <scope>NUCLEOTIDE SEQUENCE</scope>
    <source>
        <strain evidence="15">R3-111a-1</strain>
    </source>
</reference>
<keyword evidence="5" id="KW-0999">Mitochondrion inner membrane</keyword>
<dbReference type="PANTHER" id="PTHR12497:SF0">
    <property type="entry name" value="TAFAZZIN"/>
    <property type="match status" value="1"/>
</dbReference>
<dbReference type="VEuPathDB" id="FungiDB:GGTG_01913"/>
<keyword evidence="8" id="KW-0472">Membrane</keyword>
<reference evidence="17" key="1">
    <citation type="submission" date="2010-07" db="EMBL/GenBank/DDBJ databases">
        <title>The genome sequence of Gaeumannomyces graminis var. tritici strain R3-111a-1.</title>
        <authorList>
            <consortium name="The Broad Institute Genome Sequencing Platform"/>
            <person name="Ma L.-J."/>
            <person name="Dead R."/>
            <person name="Young S."/>
            <person name="Zeng Q."/>
            <person name="Koehrsen M."/>
            <person name="Alvarado L."/>
            <person name="Berlin A."/>
            <person name="Chapman S.B."/>
            <person name="Chen Z."/>
            <person name="Freedman E."/>
            <person name="Gellesch M."/>
            <person name="Goldberg J."/>
            <person name="Griggs A."/>
            <person name="Gujja S."/>
            <person name="Heilman E.R."/>
            <person name="Heiman D."/>
            <person name="Hepburn T."/>
            <person name="Howarth C."/>
            <person name="Jen D."/>
            <person name="Larson L."/>
            <person name="Mehta T."/>
            <person name="Neiman D."/>
            <person name="Pearson M."/>
            <person name="Roberts A."/>
            <person name="Saif S."/>
            <person name="Shea T."/>
            <person name="Shenoy N."/>
            <person name="Sisk P."/>
            <person name="Stolte C."/>
            <person name="Sykes S."/>
            <person name="Walk T."/>
            <person name="White J."/>
            <person name="Yandava C."/>
            <person name="Haas B."/>
            <person name="Nusbaum C."/>
            <person name="Birren B."/>
        </authorList>
    </citation>
    <scope>NUCLEOTIDE SEQUENCE [LARGE SCALE GENOMIC DNA]</scope>
    <source>
        <strain evidence="17">R3-111a-1</strain>
    </source>
</reference>
<dbReference type="PRINTS" id="PR00979">
    <property type="entry name" value="TAFAZZIN"/>
</dbReference>
<feature type="compositionally biased region" description="Low complexity" evidence="13">
    <location>
        <begin position="217"/>
        <end position="234"/>
    </location>
</feature>
<dbReference type="GO" id="GO:0005743">
    <property type="term" value="C:mitochondrial inner membrane"/>
    <property type="evidence" value="ECO:0007669"/>
    <property type="project" value="UniProtKB-SubCell"/>
</dbReference>
<dbReference type="HOGENOM" id="CLU_046747_1_0_1"/>
<evidence type="ECO:0000256" key="6">
    <source>
        <dbReference type="ARBA" id="ARBA00023098"/>
    </source>
</evidence>
<dbReference type="OrthoDB" id="193467at2759"/>
<evidence type="ECO:0000256" key="9">
    <source>
        <dbReference type="ARBA" id="ARBA00023315"/>
    </source>
</evidence>
<name>J3NKX2_GAET3</name>
<evidence type="ECO:0000256" key="12">
    <source>
        <dbReference type="RuleBase" id="RU365062"/>
    </source>
</evidence>
<dbReference type="GO" id="GO:0007007">
    <property type="term" value="P:inner mitochondrial membrane organization"/>
    <property type="evidence" value="ECO:0007669"/>
    <property type="project" value="TreeGrafter"/>
</dbReference>
<keyword evidence="4" id="KW-1000">Mitochondrion outer membrane</keyword>
<feature type="region of interest" description="Disordered" evidence="13">
    <location>
        <begin position="300"/>
        <end position="326"/>
    </location>
</feature>
<dbReference type="EnsemblFungi" id="EJT81939">
    <property type="protein sequence ID" value="EJT81939"/>
    <property type="gene ID" value="GGTG_01913"/>
</dbReference>
<comment type="subcellular location">
    <subcellularLocation>
        <location evidence="1">Mitochondrion inner membrane</location>
        <topology evidence="1">Peripheral membrane protein</topology>
        <orientation evidence="1">Intermembrane side</orientation>
    </subcellularLocation>
    <subcellularLocation>
        <location evidence="10">Mitochondrion outer membrane</location>
        <topology evidence="10">Peripheral membrane protein</topology>
        <orientation evidence="10">Intermembrane side</orientation>
    </subcellularLocation>
</comment>
<dbReference type="RefSeq" id="XP_009217948.1">
    <property type="nucleotide sequence ID" value="XM_009219684.1"/>
</dbReference>
<evidence type="ECO:0000256" key="8">
    <source>
        <dbReference type="ARBA" id="ARBA00023136"/>
    </source>
</evidence>
<evidence type="ECO:0000259" key="14">
    <source>
        <dbReference type="SMART" id="SM00563"/>
    </source>
</evidence>
<keyword evidence="3" id="KW-0808">Transferase</keyword>
<evidence type="ECO:0000256" key="1">
    <source>
        <dbReference type="ARBA" id="ARBA00004137"/>
    </source>
</evidence>
<organism evidence="15">
    <name type="scientific">Gaeumannomyces tritici (strain R3-111a-1)</name>
    <name type="common">Wheat and barley take-all root rot fungus</name>
    <name type="synonym">Gaeumannomyces graminis var. tritici</name>
    <dbReference type="NCBI Taxonomy" id="644352"/>
    <lineage>
        <taxon>Eukaryota</taxon>
        <taxon>Fungi</taxon>
        <taxon>Dikarya</taxon>
        <taxon>Ascomycota</taxon>
        <taxon>Pezizomycotina</taxon>
        <taxon>Sordariomycetes</taxon>
        <taxon>Sordariomycetidae</taxon>
        <taxon>Magnaporthales</taxon>
        <taxon>Magnaporthaceae</taxon>
        <taxon>Gaeumannomyces</taxon>
    </lineage>
</organism>
<dbReference type="SMART" id="SM00563">
    <property type="entry name" value="PlsC"/>
    <property type="match status" value="1"/>
</dbReference>
<proteinExistence type="inferred from homology"/>
<dbReference type="GO" id="GO:0047184">
    <property type="term" value="F:1-acylglycerophosphocholine O-acyltransferase activity"/>
    <property type="evidence" value="ECO:0007669"/>
    <property type="project" value="TreeGrafter"/>
</dbReference>
<comment type="similarity">
    <text evidence="2 12">Belongs to the taffazin family.</text>
</comment>
<dbReference type="eggNOG" id="KOG2847">
    <property type="taxonomic scope" value="Eukaryota"/>
</dbReference>
<reference evidence="16" key="5">
    <citation type="submission" date="2018-04" db="UniProtKB">
        <authorList>
            <consortium name="EnsemblFungi"/>
        </authorList>
    </citation>
    <scope>IDENTIFICATION</scope>
    <source>
        <strain evidence="16">R3-111a-1</strain>
    </source>
</reference>
<reference evidence="16" key="4">
    <citation type="journal article" date="2015" name="G3 (Bethesda)">
        <title>Genome sequences of three phytopathogenic species of the Magnaporthaceae family of fungi.</title>
        <authorList>
            <person name="Okagaki L.H."/>
            <person name="Nunes C.C."/>
            <person name="Sailsbery J."/>
            <person name="Clay B."/>
            <person name="Brown D."/>
            <person name="John T."/>
            <person name="Oh Y."/>
            <person name="Young N."/>
            <person name="Fitzgerald M."/>
            <person name="Haas B.J."/>
            <person name="Zeng Q."/>
            <person name="Young S."/>
            <person name="Adiconis X."/>
            <person name="Fan L."/>
            <person name="Levin J.Z."/>
            <person name="Mitchell T.K."/>
            <person name="Okubara P.A."/>
            <person name="Farman M.L."/>
            <person name="Kohn L.M."/>
            <person name="Birren B."/>
            <person name="Ma L.-J."/>
            <person name="Dean R.A."/>
        </authorList>
    </citation>
    <scope>NUCLEOTIDE SEQUENCE</scope>
    <source>
        <strain evidence="16">R3-111a-1</strain>
    </source>
</reference>
<dbReference type="InterPro" id="IPR000872">
    <property type="entry name" value="Tafazzin"/>
</dbReference>
<dbReference type="PANTHER" id="PTHR12497">
    <property type="entry name" value="TAZ PROTEIN TAFAZZIN"/>
    <property type="match status" value="1"/>
</dbReference>
<dbReference type="Proteomes" id="UP000006039">
    <property type="component" value="Unassembled WGS sequence"/>
</dbReference>